<comment type="caution">
    <text evidence="2">The sequence shown here is derived from an EMBL/GenBank/DDBJ whole genome shotgun (WGS) entry which is preliminary data.</text>
</comment>
<dbReference type="OrthoDB" id="6759016at2759"/>
<dbReference type="AlphaFoldDB" id="A0A4Y2IGR1"/>
<evidence type="ECO:0000313" key="2">
    <source>
        <dbReference type="EMBL" id="GBM76878.1"/>
    </source>
</evidence>
<name>A0A4Y2IGR1_ARAVE</name>
<proteinExistence type="predicted"/>
<feature type="region of interest" description="Disordered" evidence="1">
    <location>
        <begin position="65"/>
        <end position="84"/>
    </location>
</feature>
<keyword evidence="3" id="KW-1185">Reference proteome</keyword>
<dbReference type="EMBL" id="BGPR01002651">
    <property type="protein sequence ID" value="GBM76878.1"/>
    <property type="molecule type" value="Genomic_DNA"/>
</dbReference>
<protein>
    <submittedName>
        <fullName evidence="2">Uncharacterized protein</fullName>
    </submittedName>
</protein>
<evidence type="ECO:0000313" key="3">
    <source>
        <dbReference type="Proteomes" id="UP000499080"/>
    </source>
</evidence>
<dbReference type="Proteomes" id="UP000499080">
    <property type="component" value="Unassembled WGS sequence"/>
</dbReference>
<sequence>MFTAWSLIDSATTKLKERARTFHNVHSKALEFVIKCNEQISQMNMVEKETMEIDIIETALPVKRQRKKKKMADELANDEGNSSDPLVDFRVNVFNLIMDRIVQSLEDRFVQHKQLYKGLSCLDPINFS</sequence>
<reference evidence="2 3" key="1">
    <citation type="journal article" date="2019" name="Sci. Rep.">
        <title>Orb-weaving spider Araneus ventricosus genome elucidates the spidroin gene catalogue.</title>
        <authorList>
            <person name="Kono N."/>
            <person name="Nakamura H."/>
            <person name="Ohtoshi R."/>
            <person name="Moran D.A.P."/>
            <person name="Shinohara A."/>
            <person name="Yoshida Y."/>
            <person name="Fujiwara M."/>
            <person name="Mori M."/>
            <person name="Tomita M."/>
            <person name="Arakawa K."/>
        </authorList>
    </citation>
    <scope>NUCLEOTIDE SEQUENCE [LARGE SCALE GENOMIC DNA]</scope>
</reference>
<evidence type="ECO:0000256" key="1">
    <source>
        <dbReference type="SAM" id="MobiDB-lite"/>
    </source>
</evidence>
<gene>
    <name evidence="2" type="ORF">AVEN_153112_1</name>
</gene>
<organism evidence="2 3">
    <name type="scientific">Araneus ventricosus</name>
    <name type="common">Orbweaver spider</name>
    <name type="synonym">Epeira ventricosa</name>
    <dbReference type="NCBI Taxonomy" id="182803"/>
    <lineage>
        <taxon>Eukaryota</taxon>
        <taxon>Metazoa</taxon>
        <taxon>Ecdysozoa</taxon>
        <taxon>Arthropoda</taxon>
        <taxon>Chelicerata</taxon>
        <taxon>Arachnida</taxon>
        <taxon>Araneae</taxon>
        <taxon>Araneomorphae</taxon>
        <taxon>Entelegynae</taxon>
        <taxon>Araneoidea</taxon>
        <taxon>Araneidae</taxon>
        <taxon>Araneus</taxon>
    </lineage>
</organism>
<accession>A0A4Y2IGR1</accession>